<name>A0ABR2WCG7_9FUNG</name>
<evidence type="ECO:0000256" key="1">
    <source>
        <dbReference type="SAM" id="Phobius"/>
    </source>
</evidence>
<keyword evidence="1" id="KW-1133">Transmembrane helix</keyword>
<organism evidence="2 3">
    <name type="scientific">Basidiobolus ranarum</name>
    <dbReference type="NCBI Taxonomy" id="34480"/>
    <lineage>
        <taxon>Eukaryota</taxon>
        <taxon>Fungi</taxon>
        <taxon>Fungi incertae sedis</taxon>
        <taxon>Zoopagomycota</taxon>
        <taxon>Entomophthoromycotina</taxon>
        <taxon>Basidiobolomycetes</taxon>
        <taxon>Basidiobolales</taxon>
        <taxon>Basidiobolaceae</taxon>
        <taxon>Basidiobolus</taxon>
    </lineage>
</organism>
<comment type="caution">
    <text evidence="2">The sequence shown here is derived from an EMBL/GenBank/DDBJ whole genome shotgun (WGS) entry which is preliminary data.</text>
</comment>
<feature type="transmembrane region" description="Helical" evidence="1">
    <location>
        <begin position="35"/>
        <end position="55"/>
    </location>
</feature>
<evidence type="ECO:0000313" key="3">
    <source>
        <dbReference type="Proteomes" id="UP001479436"/>
    </source>
</evidence>
<accession>A0ABR2WCG7</accession>
<feature type="non-terminal residue" evidence="2">
    <location>
        <position position="151"/>
    </location>
</feature>
<keyword evidence="1" id="KW-0472">Membrane</keyword>
<protein>
    <submittedName>
        <fullName evidence="2">Uncharacterized protein</fullName>
    </submittedName>
</protein>
<evidence type="ECO:0000313" key="2">
    <source>
        <dbReference type="EMBL" id="KAK9746339.1"/>
    </source>
</evidence>
<sequence>MMFNLKKEKEKASIPYERVNARHESGYSYFSIKKIILLPMAVLLIGVILFSLILLQEFREEIDCGEGCQVKDSPSEFRYTIVTAASSNHFCPLLGFLYSLHDTKLFLDKSEMPRIVIYDMNLGVEERSKLHGLKEKGYIHQMKKFNFEKYP</sequence>
<reference evidence="2 3" key="1">
    <citation type="submission" date="2023-04" db="EMBL/GenBank/DDBJ databases">
        <title>Genome of Basidiobolus ranarum AG-B5.</title>
        <authorList>
            <person name="Stajich J.E."/>
            <person name="Carter-House D."/>
            <person name="Gryganskyi A."/>
        </authorList>
    </citation>
    <scope>NUCLEOTIDE SEQUENCE [LARGE SCALE GENOMIC DNA]</scope>
    <source>
        <strain evidence="2 3">AG-B5</strain>
    </source>
</reference>
<gene>
    <name evidence="2" type="ORF">K7432_018200</name>
</gene>
<dbReference type="Proteomes" id="UP001479436">
    <property type="component" value="Unassembled WGS sequence"/>
</dbReference>
<keyword evidence="3" id="KW-1185">Reference proteome</keyword>
<dbReference type="EMBL" id="JASJQH010005300">
    <property type="protein sequence ID" value="KAK9746339.1"/>
    <property type="molecule type" value="Genomic_DNA"/>
</dbReference>
<keyword evidence="1" id="KW-0812">Transmembrane</keyword>
<proteinExistence type="predicted"/>